<proteinExistence type="predicted"/>
<accession>A0A6A6WDV2</accession>
<evidence type="ECO:0000313" key="2">
    <source>
        <dbReference type="Proteomes" id="UP000799437"/>
    </source>
</evidence>
<dbReference type="GeneID" id="54481454"/>
<sequence length="136" mass="14996">MCSGGSTVLLILTHQNASRFHLIGRSDATVISFSSLCLLYFGTPDSHSHSYGTFECNFVYAQQTVWKYSGLRSWSKLGAVRESQNLPLRRVSRARVWSLSDGEQSRYCPSLSTPSSARHLLGCCVATACISFLVLP</sequence>
<keyword evidence="2" id="KW-1185">Reference proteome</keyword>
<protein>
    <submittedName>
        <fullName evidence="1">Uncharacterized protein</fullName>
    </submittedName>
</protein>
<dbReference type="EMBL" id="ML996568">
    <property type="protein sequence ID" value="KAF2760234.1"/>
    <property type="molecule type" value="Genomic_DNA"/>
</dbReference>
<dbReference type="Proteomes" id="UP000799437">
    <property type="component" value="Unassembled WGS sequence"/>
</dbReference>
<reference evidence="1" key="1">
    <citation type="journal article" date="2020" name="Stud. Mycol.">
        <title>101 Dothideomycetes genomes: a test case for predicting lifestyles and emergence of pathogens.</title>
        <authorList>
            <person name="Haridas S."/>
            <person name="Albert R."/>
            <person name="Binder M."/>
            <person name="Bloem J."/>
            <person name="Labutti K."/>
            <person name="Salamov A."/>
            <person name="Andreopoulos B."/>
            <person name="Baker S."/>
            <person name="Barry K."/>
            <person name="Bills G."/>
            <person name="Bluhm B."/>
            <person name="Cannon C."/>
            <person name="Castanera R."/>
            <person name="Culley D."/>
            <person name="Daum C."/>
            <person name="Ezra D."/>
            <person name="Gonzalez J."/>
            <person name="Henrissat B."/>
            <person name="Kuo A."/>
            <person name="Liang C."/>
            <person name="Lipzen A."/>
            <person name="Lutzoni F."/>
            <person name="Magnuson J."/>
            <person name="Mondo S."/>
            <person name="Nolan M."/>
            <person name="Ohm R."/>
            <person name="Pangilinan J."/>
            <person name="Park H.-J."/>
            <person name="Ramirez L."/>
            <person name="Alfaro M."/>
            <person name="Sun H."/>
            <person name="Tritt A."/>
            <person name="Yoshinaga Y."/>
            <person name="Zwiers L.-H."/>
            <person name="Turgeon B."/>
            <person name="Goodwin S."/>
            <person name="Spatafora J."/>
            <person name="Crous P."/>
            <person name="Grigoriev I."/>
        </authorList>
    </citation>
    <scope>NUCLEOTIDE SEQUENCE</scope>
    <source>
        <strain evidence="1">CBS 121739</strain>
    </source>
</reference>
<organism evidence="1 2">
    <name type="scientific">Pseudovirgaria hyperparasitica</name>
    <dbReference type="NCBI Taxonomy" id="470096"/>
    <lineage>
        <taxon>Eukaryota</taxon>
        <taxon>Fungi</taxon>
        <taxon>Dikarya</taxon>
        <taxon>Ascomycota</taxon>
        <taxon>Pezizomycotina</taxon>
        <taxon>Dothideomycetes</taxon>
        <taxon>Dothideomycetes incertae sedis</taxon>
        <taxon>Acrospermales</taxon>
        <taxon>Acrospermaceae</taxon>
        <taxon>Pseudovirgaria</taxon>
    </lineage>
</organism>
<dbReference type="AlphaFoldDB" id="A0A6A6WDV2"/>
<evidence type="ECO:0000313" key="1">
    <source>
        <dbReference type="EMBL" id="KAF2760234.1"/>
    </source>
</evidence>
<gene>
    <name evidence="1" type="ORF">EJ05DRAFT_276501</name>
</gene>
<dbReference type="RefSeq" id="XP_033602685.1">
    <property type="nucleotide sequence ID" value="XM_033740400.1"/>
</dbReference>
<name>A0A6A6WDV2_9PEZI</name>